<proteinExistence type="predicted"/>
<feature type="domain" description="DUF6602" evidence="1">
    <location>
        <begin position="25"/>
        <end position="83"/>
    </location>
</feature>
<dbReference type="InterPro" id="IPR046537">
    <property type="entry name" value="DUF6602"/>
</dbReference>
<name>A0A3M9NAP4_9BACT</name>
<accession>A0A3M9NAP4</accession>
<dbReference type="Pfam" id="PF20247">
    <property type="entry name" value="DUF6602"/>
    <property type="match status" value="1"/>
</dbReference>
<evidence type="ECO:0000313" key="3">
    <source>
        <dbReference type="Proteomes" id="UP000267223"/>
    </source>
</evidence>
<comment type="caution">
    <text evidence="2">The sequence shown here is derived from an EMBL/GenBank/DDBJ whole genome shotgun (WGS) entry which is preliminary data.</text>
</comment>
<sequence length="104" mass="11859">MFFKEHFISIADIINSKFRGYERIAKNPADKGELCEIFLKEFLVDSLGDSFKIFRGGRVVNSKGDESKQIDIILTGKRTIKLFGDKVSNLFIHRAGKKTNSLLF</sequence>
<dbReference type="RefSeq" id="WP_123121372.1">
    <property type="nucleotide sequence ID" value="NZ_RJJR01000012.1"/>
</dbReference>
<gene>
    <name evidence="2" type="ORF">EFY79_14100</name>
</gene>
<dbReference type="EMBL" id="RJJR01000012">
    <property type="protein sequence ID" value="RNI34816.1"/>
    <property type="molecule type" value="Genomic_DNA"/>
</dbReference>
<evidence type="ECO:0000259" key="1">
    <source>
        <dbReference type="Pfam" id="PF20247"/>
    </source>
</evidence>
<evidence type="ECO:0000313" key="2">
    <source>
        <dbReference type="EMBL" id="RNI34816.1"/>
    </source>
</evidence>
<keyword evidence="3" id="KW-1185">Reference proteome</keyword>
<dbReference type="OrthoDB" id="1494246at2"/>
<dbReference type="Proteomes" id="UP000267223">
    <property type="component" value="Unassembled WGS sequence"/>
</dbReference>
<protein>
    <recommendedName>
        <fullName evidence="1">DUF6602 domain-containing protein</fullName>
    </recommendedName>
</protein>
<dbReference type="AlphaFoldDB" id="A0A3M9NAP4"/>
<reference evidence="2 3" key="1">
    <citation type="submission" date="2018-11" db="EMBL/GenBank/DDBJ databases">
        <title>Draft genome sequence of Ferruginibacter sp. BO-59.</title>
        <authorList>
            <person name="Im W.T."/>
        </authorList>
    </citation>
    <scope>NUCLEOTIDE SEQUENCE [LARGE SCALE GENOMIC DNA]</scope>
    <source>
        <strain evidence="2 3">BO-59</strain>
    </source>
</reference>
<organism evidence="2 3">
    <name type="scientific">Hanamia caeni</name>
    <dbReference type="NCBI Taxonomy" id="2294116"/>
    <lineage>
        <taxon>Bacteria</taxon>
        <taxon>Pseudomonadati</taxon>
        <taxon>Bacteroidota</taxon>
        <taxon>Chitinophagia</taxon>
        <taxon>Chitinophagales</taxon>
        <taxon>Chitinophagaceae</taxon>
        <taxon>Hanamia</taxon>
    </lineage>
</organism>